<proteinExistence type="predicted"/>
<name>A0AAD7GYQ4_MYCRO</name>
<evidence type="ECO:0000313" key="1">
    <source>
        <dbReference type="EMBL" id="KAJ7708239.1"/>
    </source>
</evidence>
<protein>
    <submittedName>
        <fullName evidence="1">Uncharacterized protein</fullName>
    </submittedName>
</protein>
<accession>A0AAD7GYQ4</accession>
<keyword evidence="2" id="KW-1185">Reference proteome</keyword>
<feature type="non-terminal residue" evidence="1">
    <location>
        <position position="1"/>
    </location>
</feature>
<organism evidence="1 2">
    <name type="scientific">Mycena rosella</name>
    <name type="common">Pink bonnet</name>
    <name type="synonym">Agaricus rosellus</name>
    <dbReference type="NCBI Taxonomy" id="1033263"/>
    <lineage>
        <taxon>Eukaryota</taxon>
        <taxon>Fungi</taxon>
        <taxon>Dikarya</taxon>
        <taxon>Basidiomycota</taxon>
        <taxon>Agaricomycotina</taxon>
        <taxon>Agaricomycetes</taxon>
        <taxon>Agaricomycetidae</taxon>
        <taxon>Agaricales</taxon>
        <taxon>Marasmiineae</taxon>
        <taxon>Mycenaceae</taxon>
        <taxon>Mycena</taxon>
    </lineage>
</organism>
<dbReference type="AlphaFoldDB" id="A0AAD7GYQ4"/>
<dbReference type="Proteomes" id="UP001221757">
    <property type="component" value="Unassembled WGS sequence"/>
</dbReference>
<evidence type="ECO:0000313" key="2">
    <source>
        <dbReference type="Proteomes" id="UP001221757"/>
    </source>
</evidence>
<dbReference type="EMBL" id="JARKIE010000004">
    <property type="protein sequence ID" value="KAJ7708239.1"/>
    <property type="molecule type" value="Genomic_DNA"/>
</dbReference>
<sequence length="64" mass="7277">CPCGKVLQTREHLLCECLRYERQQNILRKISRDLSLPKILGTPDGIEALAKFLEKSGMFTKTGK</sequence>
<comment type="caution">
    <text evidence="1">The sequence shown here is derived from an EMBL/GenBank/DDBJ whole genome shotgun (WGS) entry which is preliminary data.</text>
</comment>
<reference evidence="1" key="1">
    <citation type="submission" date="2023-03" db="EMBL/GenBank/DDBJ databases">
        <title>Massive genome expansion in bonnet fungi (Mycena s.s.) driven by repeated elements and novel gene families across ecological guilds.</title>
        <authorList>
            <consortium name="Lawrence Berkeley National Laboratory"/>
            <person name="Harder C.B."/>
            <person name="Miyauchi S."/>
            <person name="Viragh M."/>
            <person name="Kuo A."/>
            <person name="Thoen E."/>
            <person name="Andreopoulos B."/>
            <person name="Lu D."/>
            <person name="Skrede I."/>
            <person name="Drula E."/>
            <person name="Henrissat B."/>
            <person name="Morin E."/>
            <person name="Kohler A."/>
            <person name="Barry K."/>
            <person name="LaButti K."/>
            <person name="Morin E."/>
            <person name="Salamov A."/>
            <person name="Lipzen A."/>
            <person name="Mereny Z."/>
            <person name="Hegedus B."/>
            <person name="Baldrian P."/>
            <person name="Stursova M."/>
            <person name="Weitz H."/>
            <person name="Taylor A."/>
            <person name="Grigoriev I.V."/>
            <person name="Nagy L.G."/>
            <person name="Martin F."/>
            <person name="Kauserud H."/>
        </authorList>
    </citation>
    <scope>NUCLEOTIDE SEQUENCE</scope>
    <source>
        <strain evidence="1">CBHHK067</strain>
    </source>
</reference>
<gene>
    <name evidence="1" type="ORF">B0H17DRAFT_890829</name>
</gene>
<feature type="non-terminal residue" evidence="1">
    <location>
        <position position="64"/>
    </location>
</feature>